<proteinExistence type="predicted"/>
<feature type="transmembrane region" description="Helical" evidence="1">
    <location>
        <begin position="63"/>
        <end position="81"/>
    </location>
</feature>
<organism evidence="2 3">
    <name type="scientific">Nonomuraea fuscirosea</name>
    <dbReference type="NCBI Taxonomy" id="1291556"/>
    <lineage>
        <taxon>Bacteria</taxon>
        <taxon>Bacillati</taxon>
        <taxon>Actinomycetota</taxon>
        <taxon>Actinomycetes</taxon>
        <taxon>Streptosporangiales</taxon>
        <taxon>Streptosporangiaceae</taxon>
        <taxon>Nonomuraea</taxon>
    </lineage>
</organism>
<accession>A0A2T0MSB7</accession>
<dbReference type="AlphaFoldDB" id="A0A2T0MSB7"/>
<protein>
    <recommendedName>
        <fullName evidence="4">DUF4386 family protein</fullName>
    </recommendedName>
</protein>
<keyword evidence="1" id="KW-0472">Membrane</keyword>
<dbReference type="Proteomes" id="UP000238312">
    <property type="component" value="Unassembled WGS sequence"/>
</dbReference>
<evidence type="ECO:0000313" key="2">
    <source>
        <dbReference type="EMBL" id="PRX61360.1"/>
    </source>
</evidence>
<dbReference type="RefSeq" id="WP_106246243.1">
    <property type="nucleotide sequence ID" value="NZ_JBFAIB010000007.1"/>
</dbReference>
<dbReference type="OrthoDB" id="3701313at2"/>
<feature type="transmembrane region" description="Helical" evidence="1">
    <location>
        <begin position="172"/>
        <end position="191"/>
    </location>
</feature>
<evidence type="ECO:0008006" key="4">
    <source>
        <dbReference type="Google" id="ProtNLM"/>
    </source>
</evidence>
<feature type="transmembrane region" description="Helical" evidence="1">
    <location>
        <begin position="144"/>
        <end position="165"/>
    </location>
</feature>
<comment type="caution">
    <text evidence="2">The sequence shown here is derived from an EMBL/GenBank/DDBJ whole genome shotgun (WGS) entry which is preliminary data.</text>
</comment>
<reference evidence="2 3" key="1">
    <citation type="submission" date="2018-03" db="EMBL/GenBank/DDBJ databases">
        <title>Genomic Encyclopedia of Type Strains, Phase III (KMG-III): the genomes of soil and plant-associated and newly described type strains.</title>
        <authorList>
            <person name="Whitman W."/>
        </authorList>
    </citation>
    <scope>NUCLEOTIDE SEQUENCE [LARGE SCALE GENOMIC DNA]</scope>
    <source>
        <strain evidence="2 3">CGMCC 4.7104</strain>
    </source>
</reference>
<evidence type="ECO:0000256" key="1">
    <source>
        <dbReference type="SAM" id="Phobius"/>
    </source>
</evidence>
<sequence length="229" mass="23270">MSDPNPRRRLAGVLLLISLVAMVAGTALVVPSGLTLNPYDSGAVLIAVREQVGVHLAELAFDVVGWMGLTAAGLVLAGAVHAEPVPAQAWRPYLERLAGGLLAGAGLAGVLHDAGNLAVTQLAARPAAPGVETVAMGVLLTAKWTVNLAGLLWVAATVAGAVGWAMPAGLRVAGLIAALSGLSAVVLPWTTGAAGPAPGLEQLGYALHLPVMIWYAVLGGRYLRRRDVP</sequence>
<gene>
    <name evidence="2" type="ORF">B0I32_115214</name>
</gene>
<feature type="transmembrane region" description="Helical" evidence="1">
    <location>
        <begin position="203"/>
        <end position="223"/>
    </location>
</feature>
<keyword evidence="1" id="KW-1133">Transmembrane helix</keyword>
<feature type="transmembrane region" description="Helical" evidence="1">
    <location>
        <begin position="93"/>
        <end position="112"/>
    </location>
</feature>
<keyword evidence="3" id="KW-1185">Reference proteome</keyword>
<evidence type="ECO:0000313" key="3">
    <source>
        <dbReference type="Proteomes" id="UP000238312"/>
    </source>
</evidence>
<keyword evidence="1" id="KW-0812">Transmembrane</keyword>
<dbReference type="EMBL" id="PVNG01000015">
    <property type="protein sequence ID" value="PRX61360.1"/>
    <property type="molecule type" value="Genomic_DNA"/>
</dbReference>
<name>A0A2T0MSB7_9ACTN</name>